<reference evidence="1 2" key="1">
    <citation type="journal article" date="2005" name="PLoS Biol.">
        <title>Three Prochlorococcus cyanophage genomes: signature features and ecological interpretations.</title>
        <authorList>
            <person name="Sullivan M.B."/>
            <person name="Coleman M.L."/>
            <person name="Weigele P."/>
            <person name="Rohwer F."/>
            <person name="Chisholm S.W."/>
        </authorList>
    </citation>
    <scope>NUCLEOTIDE SEQUENCE</scope>
</reference>
<accession>Q58M76</accession>
<organismHost>
    <name type="scientific">Prochlorococcus</name>
    <dbReference type="NCBI Taxonomy" id="1218"/>
</organismHost>
<name>Q58M76_BPPRM</name>
<proteinExistence type="predicted"/>
<dbReference type="SUPFAM" id="SSF103511">
    <property type="entry name" value="Chlorophyll a-b binding protein"/>
    <property type="match status" value="1"/>
</dbReference>
<dbReference type="EMBL" id="AY939844">
    <property type="protein sequence ID" value="AAX44656.1"/>
    <property type="molecule type" value="Genomic_DNA"/>
</dbReference>
<reference evidence="1 2" key="2">
    <citation type="journal article" date="2010" name="Environ. Microbiol.">
        <title>Genomic analysis of oceanic cyanobacterial myoviruses compared with T4-like myoviruses from diverse hosts and environments.</title>
        <authorList>
            <person name="Sullivan M.B."/>
            <person name="Huang K.H."/>
            <person name="Ignacio-Espinoza J.C."/>
            <person name="Berlin A.M."/>
            <person name="Kelly L."/>
            <person name="Weigele P.R."/>
            <person name="DeFrancesco A.S."/>
            <person name="Kern S.E."/>
            <person name="Thompson L.R."/>
            <person name="Young S."/>
            <person name="Yandava C."/>
            <person name="Fu R."/>
            <person name="Krastins B."/>
            <person name="Chase M."/>
            <person name="Sarracino D."/>
            <person name="Osburne M.S."/>
            <person name="Henn M.R."/>
            <person name="Chisholm S.W."/>
        </authorList>
    </citation>
    <scope>NUCLEOTIDE SEQUENCE [LARGE SCALE GENOMIC DNA]</scope>
</reference>
<sequence>MIDYSHQYWRYAERWNGRLAMVGVLILVLKTCIN</sequence>
<keyword evidence="2" id="KW-1185">Reference proteome</keyword>
<dbReference type="GeneID" id="3294243"/>
<dbReference type="Proteomes" id="UP000000991">
    <property type="component" value="Segment"/>
</dbReference>
<evidence type="ECO:0000313" key="1">
    <source>
        <dbReference type="EMBL" id="AAX44656.1"/>
    </source>
</evidence>
<gene>
    <name evidence="1" type="primary">hli06</name>
    <name evidence="1" type="ORF">PSSM2_279</name>
</gene>
<dbReference type="RefSeq" id="YP_214510.1">
    <property type="nucleotide sequence ID" value="NC_006883.2"/>
</dbReference>
<protein>
    <submittedName>
        <fullName evidence="1">High light inducible protein</fullName>
    </submittedName>
</protein>
<dbReference type="KEGG" id="vg:3294243"/>
<organism evidence="1 2">
    <name type="scientific">Prochlorococcus phage P-SSM2</name>
    <dbReference type="NCBI Taxonomy" id="268746"/>
    <lineage>
        <taxon>Viruses</taxon>
        <taxon>Duplodnaviria</taxon>
        <taxon>Heunggongvirae</taxon>
        <taxon>Uroviricota</taxon>
        <taxon>Caudoviricetes</taxon>
        <taxon>Pantevenvirales</taxon>
        <taxon>Kyanoviridae</taxon>
        <taxon>Salacisavirus</taxon>
        <taxon>Salacisavirus pssm2</taxon>
    </lineage>
</organism>
<evidence type="ECO:0000313" key="2">
    <source>
        <dbReference type="Proteomes" id="UP000000991"/>
    </source>
</evidence>